<keyword evidence="4" id="KW-1133">Transmembrane helix</keyword>
<feature type="region of interest" description="Disordered" evidence="3">
    <location>
        <begin position="525"/>
        <end position="552"/>
    </location>
</feature>
<sequence length="610" mass="69944">MVASEKREISLRPVLVKVGVALAVSLGGILYTFLRSRGIKPSKIKPSLPSPDGVTLSDSRRESDWFSVDDCTSKMETSLPEINFLTNQSPSVEYSGDRYGFFSPEFTKLVKECDLDVTAHSIPPEKNLGTQVLDVELPREFRCSDPDEHSREINSLRNQVEILEERERYLEIQLLEYYGLKEQETAVVELQDQLRLSNMEAKLGNLKIESLLSDNRRLEAQVADYAEVVTELESAKAKIKILRKKLRFEAEQNREQILSLRERVMKLQDEEKRAIEIGQDTEIRRRKENGSEELEEVKKSNKDLKLANSELSRKLECLQMLATSALDNEEAQELKEENQRLRKQNKSLTEEIDQIRADRCTDIEELVYLRWINACLRYELRNYQPFPGKTVARDLSKTLSPKSEEKAKQLILEYASNEGSDLTDFDPLQWSTFQASLTDSEEHKDSLSANATSHSVKKKIFAKLMKVLRVKDSDHHSQTSIPVDYVLDRYSSDSHSVISDGFSKMLRTPSEDSSRLSLELQRSYSRGQNNIVTGESHDSPRRTSEDSSSNIFRQIDSKTEDINGFSLEIHPHQDAQNAPKNELVKYAEALKHSRMKSSFHRRSAPPFNSF</sequence>
<dbReference type="Proteomes" id="UP000250235">
    <property type="component" value="Unassembled WGS sequence"/>
</dbReference>
<evidence type="ECO:0000313" key="6">
    <source>
        <dbReference type="Proteomes" id="UP000250235"/>
    </source>
</evidence>
<protein>
    <recommendedName>
        <fullName evidence="7">Protein CHUP1, chloroplastic</fullName>
    </recommendedName>
</protein>
<evidence type="ECO:0000256" key="1">
    <source>
        <dbReference type="ARBA" id="ARBA00023054"/>
    </source>
</evidence>
<dbReference type="GO" id="GO:0055028">
    <property type="term" value="C:cortical microtubule"/>
    <property type="evidence" value="ECO:0007669"/>
    <property type="project" value="TreeGrafter"/>
</dbReference>
<dbReference type="InterPro" id="IPR040265">
    <property type="entry name" value="CHUP1/IPGA1-like"/>
</dbReference>
<evidence type="ECO:0008006" key="7">
    <source>
        <dbReference type="Google" id="ProtNLM"/>
    </source>
</evidence>
<evidence type="ECO:0000256" key="4">
    <source>
        <dbReference type="SAM" id="Phobius"/>
    </source>
</evidence>
<keyword evidence="1 2" id="KW-0175">Coiled coil</keyword>
<feature type="coiled-coil region" evidence="2">
    <location>
        <begin position="146"/>
        <end position="358"/>
    </location>
</feature>
<dbReference type="EMBL" id="KQ986333">
    <property type="protein sequence ID" value="KZV58819.1"/>
    <property type="molecule type" value="Genomic_DNA"/>
</dbReference>
<keyword evidence="6" id="KW-1185">Reference proteome</keyword>
<dbReference type="AlphaFoldDB" id="A0A2Z7DKS5"/>
<proteinExistence type="predicted"/>
<feature type="transmembrane region" description="Helical" evidence="4">
    <location>
        <begin position="14"/>
        <end position="34"/>
    </location>
</feature>
<dbReference type="PANTHER" id="PTHR31342:SF4">
    <property type="entry name" value="ACTIN BINDING PROTEIN FAMILY"/>
    <property type="match status" value="1"/>
</dbReference>
<feature type="compositionally biased region" description="Basic and acidic residues" evidence="3">
    <location>
        <begin position="535"/>
        <end position="545"/>
    </location>
</feature>
<evidence type="ECO:0000256" key="2">
    <source>
        <dbReference type="SAM" id="Coils"/>
    </source>
</evidence>
<dbReference type="GO" id="GO:0072699">
    <property type="term" value="P:protein localization to cortical microtubule cytoskeleton"/>
    <property type="evidence" value="ECO:0007669"/>
    <property type="project" value="TreeGrafter"/>
</dbReference>
<keyword evidence="4" id="KW-0472">Membrane</keyword>
<evidence type="ECO:0000313" key="5">
    <source>
        <dbReference type="EMBL" id="KZV58819.1"/>
    </source>
</evidence>
<reference evidence="5 6" key="1">
    <citation type="journal article" date="2015" name="Proc. Natl. Acad. Sci. U.S.A.">
        <title>The resurrection genome of Boea hygrometrica: A blueprint for survival of dehydration.</title>
        <authorList>
            <person name="Xiao L."/>
            <person name="Yang G."/>
            <person name="Zhang L."/>
            <person name="Yang X."/>
            <person name="Zhao S."/>
            <person name="Ji Z."/>
            <person name="Zhou Q."/>
            <person name="Hu M."/>
            <person name="Wang Y."/>
            <person name="Chen M."/>
            <person name="Xu Y."/>
            <person name="Jin H."/>
            <person name="Xiao X."/>
            <person name="Hu G."/>
            <person name="Bao F."/>
            <person name="Hu Y."/>
            <person name="Wan P."/>
            <person name="Li L."/>
            <person name="Deng X."/>
            <person name="Kuang T."/>
            <person name="Xiang C."/>
            <person name="Zhu J.K."/>
            <person name="Oliver M.J."/>
            <person name="He Y."/>
        </authorList>
    </citation>
    <scope>NUCLEOTIDE SEQUENCE [LARGE SCALE GENOMIC DNA]</scope>
    <source>
        <strain evidence="6">cv. XS01</strain>
    </source>
</reference>
<dbReference type="PANTHER" id="PTHR31342">
    <property type="entry name" value="PROTEIN CHUP1, CHLOROPLASTIC"/>
    <property type="match status" value="1"/>
</dbReference>
<gene>
    <name evidence="5" type="ORF">F511_18656</name>
</gene>
<keyword evidence="4" id="KW-0812">Transmembrane</keyword>
<organism evidence="5 6">
    <name type="scientific">Dorcoceras hygrometricum</name>
    <dbReference type="NCBI Taxonomy" id="472368"/>
    <lineage>
        <taxon>Eukaryota</taxon>
        <taxon>Viridiplantae</taxon>
        <taxon>Streptophyta</taxon>
        <taxon>Embryophyta</taxon>
        <taxon>Tracheophyta</taxon>
        <taxon>Spermatophyta</taxon>
        <taxon>Magnoliopsida</taxon>
        <taxon>eudicotyledons</taxon>
        <taxon>Gunneridae</taxon>
        <taxon>Pentapetalae</taxon>
        <taxon>asterids</taxon>
        <taxon>lamiids</taxon>
        <taxon>Lamiales</taxon>
        <taxon>Gesneriaceae</taxon>
        <taxon>Didymocarpoideae</taxon>
        <taxon>Trichosporeae</taxon>
        <taxon>Loxocarpinae</taxon>
        <taxon>Dorcoceras</taxon>
    </lineage>
</organism>
<accession>A0A2Z7DKS5</accession>
<evidence type="ECO:0000256" key="3">
    <source>
        <dbReference type="SAM" id="MobiDB-lite"/>
    </source>
</evidence>
<name>A0A2Z7DKS5_9LAMI</name>
<dbReference type="OrthoDB" id="1870283at2759"/>